<dbReference type="InterPro" id="IPR049064">
    <property type="entry name" value="NAD_Glu_DH_ACT3"/>
</dbReference>
<dbReference type="Pfam" id="PF21079">
    <property type="entry name" value="GDH_HM2"/>
    <property type="match status" value="1"/>
</dbReference>
<comment type="caution">
    <text evidence="5">The sequence shown here is derived from an EMBL/GenBank/DDBJ whole genome shotgun (WGS) entry which is preliminary data.</text>
</comment>
<dbReference type="Pfam" id="PF05088">
    <property type="entry name" value="Bac_GDH_CD"/>
    <property type="match status" value="1"/>
</dbReference>
<gene>
    <name evidence="5" type="ORF">J2T10_002811</name>
</gene>
<dbReference type="SUPFAM" id="SSF51735">
    <property type="entry name" value="NAD(P)-binding Rossmann-fold domains"/>
    <property type="match status" value="1"/>
</dbReference>
<evidence type="ECO:0000313" key="6">
    <source>
        <dbReference type="Proteomes" id="UP001244563"/>
    </source>
</evidence>
<dbReference type="PANTHER" id="PTHR43403">
    <property type="entry name" value="NAD-SPECIFIC GLUTAMATE DEHYDROGENASE"/>
    <property type="match status" value="1"/>
</dbReference>
<dbReference type="InterPro" id="IPR028971">
    <property type="entry name" value="NAD-GDH_cat"/>
</dbReference>
<evidence type="ECO:0000313" key="5">
    <source>
        <dbReference type="EMBL" id="MDQ0103154.1"/>
    </source>
</evidence>
<evidence type="ECO:0000259" key="2">
    <source>
        <dbReference type="Pfam" id="PF05088"/>
    </source>
</evidence>
<dbReference type="EMBL" id="JAUSSW010000007">
    <property type="protein sequence ID" value="MDQ0103154.1"/>
    <property type="molecule type" value="Genomic_DNA"/>
</dbReference>
<dbReference type="RefSeq" id="WP_306878691.1">
    <property type="nucleotide sequence ID" value="NZ_JAUSSW010000007.1"/>
</dbReference>
<dbReference type="InterPro" id="IPR046346">
    <property type="entry name" value="Aminoacid_DH-like_N_sf"/>
</dbReference>
<organism evidence="5 6">
    <name type="scientific">Paenarthrobacter nicotinovorans</name>
    <name type="common">Arthrobacter nicotinovorans</name>
    <dbReference type="NCBI Taxonomy" id="29320"/>
    <lineage>
        <taxon>Bacteria</taxon>
        <taxon>Bacillati</taxon>
        <taxon>Actinomycetota</taxon>
        <taxon>Actinomycetes</taxon>
        <taxon>Micrococcales</taxon>
        <taxon>Micrococcaceae</taxon>
        <taxon>Paenarthrobacter</taxon>
    </lineage>
</organism>
<feature type="domain" description="NAD-glutamate dehydrogenase ACT3" evidence="4">
    <location>
        <begin position="101"/>
        <end position="167"/>
    </location>
</feature>
<evidence type="ECO:0000259" key="4">
    <source>
        <dbReference type="Pfam" id="PF21077"/>
    </source>
</evidence>
<evidence type="ECO:0000256" key="1">
    <source>
        <dbReference type="SAM" id="MobiDB-lite"/>
    </source>
</evidence>
<evidence type="ECO:0000259" key="3">
    <source>
        <dbReference type="Pfam" id="PF21074"/>
    </source>
</evidence>
<feature type="region of interest" description="Disordered" evidence="1">
    <location>
        <begin position="1"/>
        <end position="29"/>
    </location>
</feature>
<protein>
    <submittedName>
        <fullName evidence="5">NAD-specific glutamate dehydrogenase</fullName>
    </submittedName>
</protein>
<reference evidence="5 6" key="1">
    <citation type="submission" date="2023-07" db="EMBL/GenBank/DDBJ databases">
        <title>Sorghum-associated microbial communities from plants grown in Nebraska, USA.</title>
        <authorList>
            <person name="Schachtman D."/>
        </authorList>
    </citation>
    <scope>NUCLEOTIDE SEQUENCE [LARGE SCALE GENOMIC DNA]</scope>
    <source>
        <strain evidence="5 6">CC523</strain>
    </source>
</reference>
<dbReference type="Proteomes" id="UP001244563">
    <property type="component" value="Unassembled WGS sequence"/>
</dbReference>
<dbReference type="InterPro" id="IPR007780">
    <property type="entry name" value="NAD_Glu_DH_bac"/>
</dbReference>
<dbReference type="Pfam" id="PF21077">
    <property type="entry name" value="GDH_ACT3"/>
    <property type="match status" value="1"/>
</dbReference>
<feature type="domain" description="NAD-glutamate dehydrogenase catalytic" evidence="2">
    <location>
        <begin position="271"/>
        <end position="764"/>
    </location>
</feature>
<dbReference type="Pfam" id="PF21078">
    <property type="entry name" value="GDH_HM3"/>
    <property type="match status" value="1"/>
</dbReference>
<feature type="compositionally biased region" description="Basic and acidic residues" evidence="1">
    <location>
        <begin position="1"/>
        <end position="20"/>
    </location>
</feature>
<dbReference type="InterPro" id="IPR048381">
    <property type="entry name" value="GDH_C"/>
</dbReference>
<dbReference type="Pfam" id="PF21074">
    <property type="entry name" value="GDH_C"/>
    <property type="match status" value="1"/>
</dbReference>
<feature type="domain" description="NAD-specific glutamate dehydrogenase C-terminal" evidence="3">
    <location>
        <begin position="810"/>
        <end position="1145"/>
    </location>
</feature>
<dbReference type="PANTHER" id="PTHR43403:SF1">
    <property type="entry name" value="NAD-SPECIFIC GLUTAMATE DEHYDROGENASE"/>
    <property type="match status" value="1"/>
</dbReference>
<dbReference type="SUPFAM" id="SSF53223">
    <property type="entry name" value="Aminoacid dehydrogenase-like, N-terminal domain"/>
    <property type="match status" value="1"/>
</dbReference>
<accession>A0ABT9TPJ0</accession>
<dbReference type="InterPro" id="IPR049058">
    <property type="entry name" value="NAD_Glu_DH_HM2"/>
</dbReference>
<dbReference type="InterPro" id="IPR049056">
    <property type="entry name" value="NAD_Glu_DH_HM3"/>
</dbReference>
<keyword evidence="6" id="KW-1185">Reference proteome</keyword>
<name>A0ABT9TPJ0_PAENI</name>
<proteinExistence type="predicted"/>
<sequence length="1155" mass="127471">MPHLTEDQSRKHSHGTRDTSSHPSAGPHGTATNFVHWITEWDTTFANEARRSLGTGQADALIRRWISALPLSYRESFTAKDALQDFLDIEAGTGAAWGHTLRFYLSETAGQQRLKIISPAELSLGDLVPPFRDMGFTIRDERPYRIAPDEHPVAWIYDLGIDGTSQIPVDDSTRDRIEESFRAVWTGATETDAFHGLITTAGLSHRDALLLRAYFRYLRQSGLGFSLERVAHVLSGHGHIAAQLIGYFHARFAPDARSTDDRGHGILEDLLETLDDISARDDDKIIRAYLDAMKATVRTNFFQTGPDGELHAYISLKIAAAELGLLPEPRPEHEIWVYAPTVEGIHLRFGSIARGGLRWSDRREDFRTEALDLVKAQVVKNAVIVPTGAKGCFYVKNTGTGDPGTAGREAYRTFINGLLDLTDNVIAGVNGTIIEAPADVVRHDADDPYLVVAADKGTARFSDLANEVAATRGFWLRDAFASGGTVGYDHKAMGITARGAWESVKRHLMEADFPWNSGTIDTVGIGDMSGDVFGNGMLYTDKIALKAAFDHRHIFLDPTPDPAVSYEERSRLFGLERSSWDDYDRGKLSGGGGVFSRQAKLIRISAEAAHALRYEGPVTLTPEDLIRVILKAPATLLYNGGVGTYIKHSLESHADVMDKANDAVRIDADQIRAQIIGEGGNLGVTARGRVQASLSGVRINTDAVDNSAGVDCSDHEVNIKILLDAAVAAGDIPAADRSEILRAMTNDVAQAVLANNYEQNFALGTTAAHTSSMTRVYLRAMKFMEDKGRLHRGLDSMPSDEEILRRLDEGQSLARPEICILLAHMKSSLSQEILASDIPDEAWAQQELDDYFPDQLLEMARHHVQAHPLKREIIATSLANRILNHSGVTFVFRLCEETHATEIDAIKAYFISARIWDQPEFFRFMRSLDGKVPASTQERMDRIMRRLLDRSSRWFLKHQTGTLDVTAEVAKYKRPVEKLSAQLQTLLHPGQLQGINDKAAELTNLGVPRNFAEKSAALLYQYPLLDVVEAAANTGTPAAQLATTYFDLFEQIEGSRLLGRIDSLPRNDPWETMARAALREDFYDVLSSASTALAAPQYGRSAQAPNPVVESRLGLITDAIAELTSREPSTSRDFEILTIVLRTLRSMRAAAFAPR</sequence>
<dbReference type="InterPro" id="IPR036291">
    <property type="entry name" value="NAD(P)-bd_dom_sf"/>
</dbReference>